<evidence type="ECO:0000259" key="2">
    <source>
        <dbReference type="Pfam" id="PF03108"/>
    </source>
</evidence>
<proteinExistence type="predicted"/>
<dbReference type="InterPro" id="IPR004332">
    <property type="entry name" value="Transposase_MuDR"/>
</dbReference>
<organism evidence="3 4">
    <name type="scientific">Dipteronia dyeriana</name>
    <dbReference type="NCBI Taxonomy" id="168575"/>
    <lineage>
        <taxon>Eukaryota</taxon>
        <taxon>Viridiplantae</taxon>
        <taxon>Streptophyta</taxon>
        <taxon>Embryophyta</taxon>
        <taxon>Tracheophyta</taxon>
        <taxon>Spermatophyta</taxon>
        <taxon>Magnoliopsida</taxon>
        <taxon>eudicotyledons</taxon>
        <taxon>Gunneridae</taxon>
        <taxon>Pentapetalae</taxon>
        <taxon>rosids</taxon>
        <taxon>malvids</taxon>
        <taxon>Sapindales</taxon>
        <taxon>Sapindaceae</taxon>
        <taxon>Hippocastanoideae</taxon>
        <taxon>Acereae</taxon>
        <taxon>Dipteronia</taxon>
    </lineage>
</organism>
<comment type="caution">
    <text evidence="3">The sequence shown here is derived from an EMBL/GenBank/DDBJ whole genome shotgun (WGS) entry which is preliminary data.</text>
</comment>
<protein>
    <recommendedName>
        <fullName evidence="2">Transposase MuDR plant domain-containing protein</fullName>
    </recommendedName>
</protein>
<feature type="region of interest" description="Disordered" evidence="1">
    <location>
        <begin position="1"/>
        <end position="37"/>
    </location>
</feature>
<evidence type="ECO:0000313" key="4">
    <source>
        <dbReference type="Proteomes" id="UP001280121"/>
    </source>
</evidence>
<reference evidence="3" key="1">
    <citation type="journal article" date="2023" name="Plant J.">
        <title>Genome sequences and population genomics provide insights into the demographic history, inbreeding, and mutation load of two 'living fossil' tree species of Dipteronia.</title>
        <authorList>
            <person name="Feng Y."/>
            <person name="Comes H.P."/>
            <person name="Chen J."/>
            <person name="Zhu S."/>
            <person name="Lu R."/>
            <person name="Zhang X."/>
            <person name="Li P."/>
            <person name="Qiu J."/>
            <person name="Olsen K.M."/>
            <person name="Qiu Y."/>
        </authorList>
    </citation>
    <scope>NUCLEOTIDE SEQUENCE</scope>
    <source>
        <strain evidence="3">KIB01</strain>
    </source>
</reference>
<dbReference type="Proteomes" id="UP001280121">
    <property type="component" value="Unassembled WGS sequence"/>
</dbReference>
<name>A0AAD9X726_9ROSI</name>
<sequence length="233" mass="25373">MFDFTVESEGEDTESDEAQFEEGVESDGDTDEGLNSGVGVGLDGIEDEGVQTGEGVNNGVGVGLNGMEDEGLQTGECVENGEGVENGEDVHAGEGLDCDVVDEDEISKQCMALFDGRGGEIKLFVGQIFGSKEEMRDIFREYAIRECVTLGRVKNDNVRQTYVCNSEGYSWRAHGSRTIDKKSFIIKTLDEKHDCHRVYNNSEAKVKWVASRVESIVKSNPTVGAKVLGDLIL</sequence>
<evidence type="ECO:0000313" key="3">
    <source>
        <dbReference type="EMBL" id="KAK2653947.1"/>
    </source>
</evidence>
<dbReference type="AlphaFoldDB" id="A0AAD9X726"/>
<dbReference type="EMBL" id="JANJYI010000004">
    <property type="protein sequence ID" value="KAK2653947.1"/>
    <property type="molecule type" value="Genomic_DNA"/>
</dbReference>
<evidence type="ECO:0000256" key="1">
    <source>
        <dbReference type="SAM" id="MobiDB-lite"/>
    </source>
</evidence>
<accession>A0AAD9X726</accession>
<keyword evidence="4" id="KW-1185">Reference proteome</keyword>
<feature type="compositionally biased region" description="Acidic residues" evidence="1">
    <location>
        <begin position="1"/>
        <end position="32"/>
    </location>
</feature>
<feature type="domain" description="Transposase MuDR plant" evidence="2">
    <location>
        <begin position="120"/>
        <end position="186"/>
    </location>
</feature>
<gene>
    <name evidence="3" type="ORF">Ddye_013803</name>
</gene>
<dbReference type="Pfam" id="PF03108">
    <property type="entry name" value="DBD_Tnp_Mut"/>
    <property type="match status" value="1"/>
</dbReference>